<dbReference type="SMART" id="SM00256">
    <property type="entry name" value="FBOX"/>
    <property type="match status" value="1"/>
</dbReference>
<dbReference type="Gene3D" id="1.20.1280.50">
    <property type="match status" value="1"/>
</dbReference>
<reference evidence="3" key="2">
    <citation type="submission" date="2015-01" db="EMBL/GenBank/DDBJ databases">
        <title>Evolutionary Origins and Diversification of the Mycorrhizal Mutualists.</title>
        <authorList>
            <consortium name="DOE Joint Genome Institute"/>
            <consortium name="Mycorrhizal Genomics Consortium"/>
            <person name="Kohler A."/>
            <person name="Kuo A."/>
            <person name="Nagy L.G."/>
            <person name="Floudas D."/>
            <person name="Copeland A."/>
            <person name="Barry K.W."/>
            <person name="Cichocki N."/>
            <person name="Veneault-Fourrey C."/>
            <person name="LaButti K."/>
            <person name="Lindquist E.A."/>
            <person name="Lipzen A."/>
            <person name="Lundell T."/>
            <person name="Morin E."/>
            <person name="Murat C."/>
            <person name="Riley R."/>
            <person name="Ohm R."/>
            <person name="Sun H."/>
            <person name="Tunlid A."/>
            <person name="Henrissat B."/>
            <person name="Grigoriev I.V."/>
            <person name="Hibbett D.S."/>
            <person name="Martin F."/>
        </authorList>
    </citation>
    <scope>NUCLEOTIDE SEQUENCE [LARGE SCALE GENOMIC DNA]</scope>
    <source>
        <strain evidence="3">h7</strain>
    </source>
</reference>
<dbReference type="EMBL" id="KN831803">
    <property type="protein sequence ID" value="KIM36609.1"/>
    <property type="molecule type" value="Genomic_DNA"/>
</dbReference>
<feature type="domain" description="F-box" evidence="1">
    <location>
        <begin position="35"/>
        <end position="81"/>
    </location>
</feature>
<evidence type="ECO:0000313" key="3">
    <source>
        <dbReference type="Proteomes" id="UP000053424"/>
    </source>
</evidence>
<evidence type="ECO:0000313" key="2">
    <source>
        <dbReference type="EMBL" id="KIM36609.1"/>
    </source>
</evidence>
<dbReference type="OrthoDB" id="3068592at2759"/>
<organism evidence="2 3">
    <name type="scientific">Hebeloma cylindrosporum</name>
    <dbReference type="NCBI Taxonomy" id="76867"/>
    <lineage>
        <taxon>Eukaryota</taxon>
        <taxon>Fungi</taxon>
        <taxon>Dikarya</taxon>
        <taxon>Basidiomycota</taxon>
        <taxon>Agaricomycotina</taxon>
        <taxon>Agaricomycetes</taxon>
        <taxon>Agaricomycetidae</taxon>
        <taxon>Agaricales</taxon>
        <taxon>Agaricineae</taxon>
        <taxon>Hymenogastraceae</taxon>
        <taxon>Hebeloma</taxon>
    </lineage>
</organism>
<dbReference type="HOGENOM" id="CLU_040563_0_0_1"/>
<keyword evidence="3" id="KW-1185">Reference proteome</keyword>
<dbReference type="AlphaFoldDB" id="A0A0C3BX56"/>
<sequence length="486" mass="55057">MLAASTSAVTGINRSRLWPPARVQQAEKQSSLSPVTTLCEFPMALLVMILEELDWKDVLRVRKACKALHEVSKTRSVWLNLCRPHFSPTATAPQGLYLERPIKLYTSHDLEFMFLRLKSADLGWRTNDKPARKREVKTTNNAKCMHLVEGGRWLLVASDTGCITYFDLEVLKPTESILIPDQFDPLLSEDDDDNDIGAQINVIMTIDKDSDSSFLEFNLAVSFCLDDTPPPDPKAQGVQLWRVALSLRGPHLALTLLGMGHYDFHLTFIIDWKQANGDQTDYPRRLLHPPYGKDPKAIYLLPDNKLFTVTHDGVMIFDYSDIPETTSLPPVDFTNATVVPLWRVRGLGIAFTLRGKDNIHGLIIDYPYNEGWNEPLGQVVKLMEKVDIYTTVHQCYGFNKATIHSGHIGTYQLNYQWPDEQDNHLLPVSLHSEGSFRDLHFGPFLDEQTGQLVVPADLRSPARHSHHSIEIWDFAPLYKRSSTGSL</sequence>
<name>A0A0C3BX56_HEBCY</name>
<accession>A0A0C3BX56</accession>
<dbReference type="InterPro" id="IPR001810">
    <property type="entry name" value="F-box_dom"/>
</dbReference>
<proteinExistence type="predicted"/>
<protein>
    <recommendedName>
        <fullName evidence="1">F-box domain-containing protein</fullName>
    </recommendedName>
</protein>
<dbReference type="SUPFAM" id="SSF101908">
    <property type="entry name" value="Putative isomerase YbhE"/>
    <property type="match status" value="1"/>
</dbReference>
<dbReference type="SUPFAM" id="SSF81383">
    <property type="entry name" value="F-box domain"/>
    <property type="match status" value="1"/>
</dbReference>
<reference evidence="2 3" key="1">
    <citation type="submission" date="2014-04" db="EMBL/GenBank/DDBJ databases">
        <authorList>
            <consortium name="DOE Joint Genome Institute"/>
            <person name="Kuo A."/>
            <person name="Gay G."/>
            <person name="Dore J."/>
            <person name="Kohler A."/>
            <person name="Nagy L.G."/>
            <person name="Floudas D."/>
            <person name="Copeland A."/>
            <person name="Barry K.W."/>
            <person name="Cichocki N."/>
            <person name="Veneault-Fourrey C."/>
            <person name="LaButti K."/>
            <person name="Lindquist E.A."/>
            <person name="Lipzen A."/>
            <person name="Lundell T."/>
            <person name="Morin E."/>
            <person name="Murat C."/>
            <person name="Sun H."/>
            <person name="Tunlid A."/>
            <person name="Henrissat B."/>
            <person name="Grigoriev I.V."/>
            <person name="Hibbett D.S."/>
            <person name="Martin F."/>
            <person name="Nordberg H.P."/>
            <person name="Cantor M.N."/>
            <person name="Hua S.X."/>
        </authorList>
    </citation>
    <scope>NUCLEOTIDE SEQUENCE [LARGE SCALE GENOMIC DNA]</scope>
    <source>
        <strain evidence="3">h7</strain>
    </source>
</reference>
<evidence type="ECO:0000259" key="1">
    <source>
        <dbReference type="PROSITE" id="PS50181"/>
    </source>
</evidence>
<dbReference type="PROSITE" id="PS50181">
    <property type="entry name" value="FBOX"/>
    <property type="match status" value="1"/>
</dbReference>
<dbReference type="Proteomes" id="UP000053424">
    <property type="component" value="Unassembled WGS sequence"/>
</dbReference>
<gene>
    <name evidence="2" type="ORF">M413DRAFT_31464</name>
</gene>
<dbReference type="InterPro" id="IPR036047">
    <property type="entry name" value="F-box-like_dom_sf"/>
</dbReference>